<gene>
    <name evidence="7" type="ORF">ACHAWO_009309</name>
</gene>
<evidence type="ECO:0000256" key="2">
    <source>
        <dbReference type="ARBA" id="ARBA00023125"/>
    </source>
</evidence>
<dbReference type="SUPFAM" id="SSF46785">
    <property type="entry name" value="Winged helix' DNA-binding domain"/>
    <property type="match status" value="1"/>
</dbReference>
<evidence type="ECO:0000256" key="3">
    <source>
        <dbReference type="ARBA" id="ARBA00023242"/>
    </source>
</evidence>
<evidence type="ECO:0000256" key="5">
    <source>
        <dbReference type="SAM" id="Coils"/>
    </source>
</evidence>
<dbReference type="EMBL" id="JALLPJ020001406">
    <property type="protein sequence ID" value="KAL3765232.1"/>
    <property type="molecule type" value="Genomic_DNA"/>
</dbReference>
<dbReference type="PANTHER" id="PTHR10015">
    <property type="entry name" value="HEAT SHOCK TRANSCRIPTION FACTOR"/>
    <property type="match status" value="1"/>
</dbReference>
<dbReference type="FunFam" id="1.10.10.10:FF:000479">
    <property type="entry name" value="Predicted protein"/>
    <property type="match status" value="1"/>
</dbReference>
<keyword evidence="8" id="KW-1185">Reference proteome</keyword>
<name>A0ABD3MSM3_9STRA</name>
<keyword evidence="2" id="KW-0238">DNA-binding</keyword>
<feature type="coiled-coil region" evidence="5">
    <location>
        <begin position="347"/>
        <end position="374"/>
    </location>
</feature>
<comment type="similarity">
    <text evidence="4">Belongs to the HSF family.</text>
</comment>
<dbReference type="Pfam" id="PF00447">
    <property type="entry name" value="HSF_DNA-bind"/>
    <property type="match status" value="1"/>
</dbReference>
<dbReference type="AlphaFoldDB" id="A0ABD3MSM3"/>
<keyword evidence="5" id="KW-0175">Coiled coil</keyword>
<accession>A0ABD3MSM3</accession>
<dbReference type="PANTHER" id="PTHR10015:SF206">
    <property type="entry name" value="HSF-TYPE DNA-BINDING DOMAIN-CONTAINING PROTEIN"/>
    <property type="match status" value="1"/>
</dbReference>
<dbReference type="InterPro" id="IPR036390">
    <property type="entry name" value="WH_DNA-bd_sf"/>
</dbReference>
<evidence type="ECO:0000256" key="4">
    <source>
        <dbReference type="RuleBase" id="RU004020"/>
    </source>
</evidence>
<feature type="domain" description="HSF-type DNA-binding" evidence="6">
    <location>
        <begin position="90"/>
        <end position="186"/>
    </location>
</feature>
<reference evidence="7 8" key="1">
    <citation type="submission" date="2024-10" db="EMBL/GenBank/DDBJ databases">
        <title>Updated reference genomes for cyclostephanoid diatoms.</title>
        <authorList>
            <person name="Roberts W.R."/>
            <person name="Alverson A.J."/>
        </authorList>
    </citation>
    <scope>NUCLEOTIDE SEQUENCE [LARGE SCALE GENOMIC DNA]</scope>
    <source>
        <strain evidence="7 8">AJA010-31</strain>
    </source>
</reference>
<protein>
    <recommendedName>
        <fullName evidence="6">HSF-type DNA-binding domain-containing protein</fullName>
    </recommendedName>
</protein>
<evidence type="ECO:0000313" key="7">
    <source>
        <dbReference type="EMBL" id="KAL3765232.1"/>
    </source>
</evidence>
<comment type="subcellular location">
    <subcellularLocation>
        <location evidence="1">Nucleus</location>
    </subcellularLocation>
</comment>
<dbReference type="SMART" id="SM00415">
    <property type="entry name" value="HSF"/>
    <property type="match status" value="1"/>
</dbReference>
<keyword evidence="3" id="KW-0539">Nucleus</keyword>
<proteinExistence type="inferred from homology"/>
<sequence length="379" mass="42451">MDTTNIYALATAAEARANEAIARRVSTTMHVAARRVPGNLSTAHAIIDAPDSKDDRMPGLSFPRNQLQKVAQPQAREPAAAARAPPNSRRKMNFAEKLYAILADKHLDNIIMWLPSGKSFCILDKERFTKKVLPTYFREVKFESFSRRINRWGFRKMYTTGLKQVTYTHDLFQKDRIDLLRKMNGKPGQAASSEAPGNADADAAKFEAAVTEQVCLEKTLLARPAAAVAKKQERTNVQIQGTNVQMPVEKRFVPFNQGAIGGTFASTAGTNQDTFRFNERPALVGYEQRAMFAPSQLQPEQIQMHEMAMMNRSHYQPMASSTIRGSLFEARLKPHQGAADMNVARQLSTLDDAIAECEEQLAILQRLAELRERRQALGR</sequence>
<evidence type="ECO:0000256" key="1">
    <source>
        <dbReference type="ARBA" id="ARBA00004123"/>
    </source>
</evidence>
<dbReference type="Proteomes" id="UP001530400">
    <property type="component" value="Unassembled WGS sequence"/>
</dbReference>
<dbReference type="GO" id="GO:0003677">
    <property type="term" value="F:DNA binding"/>
    <property type="evidence" value="ECO:0007669"/>
    <property type="project" value="UniProtKB-KW"/>
</dbReference>
<dbReference type="GO" id="GO:0005634">
    <property type="term" value="C:nucleus"/>
    <property type="evidence" value="ECO:0007669"/>
    <property type="project" value="UniProtKB-SubCell"/>
</dbReference>
<organism evidence="7 8">
    <name type="scientific">Cyclotella atomus</name>
    <dbReference type="NCBI Taxonomy" id="382360"/>
    <lineage>
        <taxon>Eukaryota</taxon>
        <taxon>Sar</taxon>
        <taxon>Stramenopiles</taxon>
        <taxon>Ochrophyta</taxon>
        <taxon>Bacillariophyta</taxon>
        <taxon>Coscinodiscophyceae</taxon>
        <taxon>Thalassiosirophycidae</taxon>
        <taxon>Stephanodiscales</taxon>
        <taxon>Stephanodiscaceae</taxon>
        <taxon>Cyclotella</taxon>
    </lineage>
</organism>
<evidence type="ECO:0000259" key="6">
    <source>
        <dbReference type="SMART" id="SM00415"/>
    </source>
</evidence>
<comment type="caution">
    <text evidence="7">The sequence shown here is derived from an EMBL/GenBank/DDBJ whole genome shotgun (WGS) entry which is preliminary data.</text>
</comment>
<dbReference type="Gene3D" id="1.10.10.10">
    <property type="entry name" value="Winged helix-like DNA-binding domain superfamily/Winged helix DNA-binding domain"/>
    <property type="match status" value="1"/>
</dbReference>
<evidence type="ECO:0000313" key="8">
    <source>
        <dbReference type="Proteomes" id="UP001530400"/>
    </source>
</evidence>
<dbReference type="InterPro" id="IPR036388">
    <property type="entry name" value="WH-like_DNA-bd_sf"/>
</dbReference>
<dbReference type="InterPro" id="IPR000232">
    <property type="entry name" value="HSF_DNA-bd"/>
</dbReference>
<dbReference type="PRINTS" id="PR00056">
    <property type="entry name" value="HSFDOMAIN"/>
</dbReference>